<evidence type="ECO:0000313" key="3">
    <source>
        <dbReference type="Proteomes" id="UP000244336"/>
    </source>
</evidence>
<dbReference type="AlphaFoldDB" id="A0A2T7DZ32"/>
<dbReference type="EMBL" id="CM009752">
    <property type="protein sequence ID" value="PUZ60841.1"/>
    <property type="molecule type" value="Genomic_DNA"/>
</dbReference>
<keyword evidence="1" id="KW-0812">Transmembrane</keyword>
<protein>
    <recommendedName>
        <fullName evidence="4">Transmembrane protein</fullName>
    </recommendedName>
</protein>
<gene>
    <name evidence="2" type="ORF">GQ55_4G198800</name>
</gene>
<accession>A0A2T7DZ32</accession>
<evidence type="ECO:0000256" key="1">
    <source>
        <dbReference type="SAM" id="Phobius"/>
    </source>
</evidence>
<evidence type="ECO:0000313" key="2">
    <source>
        <dbReference type="EMBL" id="PUZ60841.1"/>
    </source>
</evidence>
<dbReference type="Proteomes" id="UP000244336">
    <property type="component" value="Chromosome 4"/>
</dbReference>
<name>A0A2T7DZ32_9POAL</name>
<keyword evidence="1" id="KW-1133">Transmembrane helix</keyword>
<evidence type="ECO:0008006" key="4">
    <source>
        <dbReference type="Google" id="ProtNLM"/>
    </source>
</evidence>
<keyword evidence="3" id="KW-1185">Reference proteome</keyword>
<dbReference type="Gramene" id="PUZ60841">
    <property type="protein sequence ID" value="PUZ60841"/>
    <property type="gene ID" value="GQ55_4G198800"/>
</dbReference>
<feature type="transmembrane region" description="Helical" evidence="1">
    <location>
        <begin position="12"/>
        <end position="29"/>
    </location>
</feature>
<keyword evidence="1" id="KW-0472">Membrane</keyword>
<reference evidence="2 3" key="1">
    <citation type="submission" date="2018-04" db="EMBL/GenBank/DDBJ databases">
        <title>WGS assembly of Panicum hallii var. hallii HAL2.</title>
        <authorList>
            <person name="Lovell J."/>
            <person name="Jenkins J."/>
            <person name="Lowry D."/>
            <person name="Mamidi S."/>
            <person name="Sreedasyam A."/>
            <person name="Weng X."/>
            <person name="Barry K."/>
            <person name="Bonette J."/>
            <person name="Campitelli B."/>
            <person name="Daum C."/>
            <person name="Gordon S."/>
            <person name="Gould B."/>
            <person name="Lipzen A."/>
            <person name="MacQueen A."/>
            <person name="Palacio-Mejia J."/>
            <person name="Plott C."/>
            <person name="Shakirov E."/>
            <person name="Shu S."/>
            <person name="Yoshinaga Y."/>
            <person name="Zane M."/>
            <person name="Rokhsar D."/>
            <person name="Grimwood J."/>
            <person name="Schmutz J."/>
            <person name="Juenger T."/>
        </authorList>
    </citation>
    <scope>NUCLEOTIDE SEQUENCE [LARGE SCALE GENOMIC DNA]</scope>
    <source>
        <strain evidence="3">cv. HAL2</strain>
    </source>
</reference>
<sequence>MGREEPIMEVAYGGIRSCCLVFVAWAFYWEGNCGRKGSGSYWMLFFCFKF</sequence>
<proteinExistence type="predicted"/>
<organism evidence="2 3">
    <name type="scientific">Panicum hallii var. hallii</name>
    <dbReference type="NCBI Taxonomy" id="1504633"/>
    <lineage>
        <taxon>Eukaryota</taxon>
        <taxon>Viridiplantae</taxon>
        <taxon>Streptophyta</taxon>
        <taxon>Embryophyta</taxon>
        <taxon>Tracheophyta</taxon>
        <taxon>Spermatophyta</taxon>
        <taxon>Magnoliopsida</taxon>
        <taxon>Liliopsida</taxon>
        <taxon>Poales</taxon>
        <taxon>Poaceae</taxon>
        <taxon>PACMAD clade</taxon>
        <taxon>Panicoideae</taxon>
        <taxon>Panicodae</taxon>
        <taxon>Paniceae</taxon>
        <taxon>Panicinae</taxon>
        <taxon>Panicum</taxon>
        <taxon>Panicum sect. Panicum</taxon>
    </lineage>
</organism>